<dbReference type="AlphaFoldDB" id="A0A371E887"/>
<keyword evidence="6" id="KW-1185">Reference proteome</keyword>
<evidence type="ECO:0000313" key="6">
    <source>
        <dbReference type="Proteomes" id="UP000257109"/>
    </source>
</evidence>
<evidence type="ECO:0000259" key="3">
    <source>
        <dbReference type="Pfam" id="PF00931"/>
    </source>
</evidence>
<evidence type="ECO:0000256" key="1">
    <source>
        <dbReference type="ARBA" id="ARBA00008894"/>
    </source>
</evidence>
<feature type="domain" description="RPW8" evidence="4">
    <location>
        <begin position="3"/>
        <end position="129"/>
    </location>
</feature>
<sequence length="355" mass="39662">MGLFAEAALGAVLQEGLGQAIALASRSSKFISTRRSLGSALGREIPMAQEIARLNEELDLPEGESAWLLEDLDEDERILTAHSDIPYWRRCCWPWYQTKLQEAYEALFRSNINILIPTMARDVKMMMLEARRGVLGRPLKGLFKPPPKPDLVVGLGLDNPFSLFNELKNHLLQPAASVLLLTALSGSGKTTLATLLCSDDRVREKFGENILFLTLAKSPNLKTIVQSLFQHFGCELPDYNDDRHIIAHLKVLLKEIEKSPMMFVLDDVWHGSESLIDAFKVLQVSDYKILVTSRFNISGFGPVYSMEPLCLDDSATLFRHLALPDDGGSSLSKDYEEKLHLTEQSEKIVSSAINC</sequence>
<evidence type="ECO:0000259" key="4">
    <source>
        <dbReference type="Pfam" id="PF05659"/>
    </source>
</evidence>
<protein>
    <submittedName>
        <fullName evidence="5">Protein DA1-related 5</fullName>
    </submittedName>
</protein>
<dbReference type="Gene3D" id="3.40.50.300">
    <property type="entry name" value="P-loop containing nucleotide triphosphate hydrolases"/>
    <property type="match status" value="1"/>
</dbReference>
<keyword evidence="2" id="KW-0611">Plant defense</keyword>
<dbReference type="OrthoDB" id="1375489at2759"/>
<dbReference type="PANTHER" id="PTHR36766:SF21">
    <property type="entry name" value="NB-ARC DOMAIN DISEASE RESISTANCE PROTEIN"/>
    <property type="match status" value="1"/>
</dbReference>
<dbReference type="Proteomes" id="UP000257109">
    <property type="component" value="Unassembled WGS sequence"/>
</dbReference>
<comment type="similarity">
    <text evidence="1">Belongs to the disease resistance NB-LRR family.</text>
</comment>
<evidence type="ECO:0000256" key="2">
    <source>
        <dbReference type="ARBA" id="ARBA00022821"/>
    </source>
</evidence>
<comment type="caution">
    <text evidence="5">The sequence shown here is derived from an EMBL/GenBank/DDBJ whole genome shotgun (WGS) entry which is preliminary data.</text>
</comment>
<reference evidence="5" key="1">
    <citation type="submission" date="2018-05" db="EMBL/GenBank/DDBJ databases">
        <title>Draft genome of Mucuna pruriens seed.</title>
        <authorList>
            <person name="Nnadi N.E."/>
            <person name="Vos R."/>
            <person name="Hasami M.H."/>
            <person name="Devisetty U.K."/>
            <person name="Aguiy J.C."/>
        </authorList>
    </citation>
    <scope>NUCLEOTIDE SEQUENCE [LARGE SCALE GENOMIC DNA]</scope>
    <source>
        <strain evidence="5">JCA_2017</strain>
    </source>
</reference>
<dbReference type="InterPro" id="IPR008808">
    <property type="entry name" value="Powdery_mildew-R_dom"/>
</dbReference>
<proteinExistence type="inferred from homology"/>
<dbReference type="SUPFAM" id="SSF52540">
    <property type="entry name" value="P-loop containing nucleoside triphosphate hydrolases"/>
    <property type="match status" value="1"/>
</dbReference>
<feature type="domain" description="NB-ARC" evidence="3">
    <location>
        <begin position="164"/>
        <end position="295"/>
    </location>
</feature>
<dbReference type="Pfam" id="PF00931">
    <property type="entry name" value="NB-ARC"/>
    <property type="match status" value="1"/>
</dbReference>
<feature type="non-terminal residue" evidence="5">
    <location>
        <position position="1"/>
    </location>
</feature>
<evidence type="ECO:0000313" key="5">
    <source>
        <dbReference type="EMBL" id="RDX62238.1"/>
    </source>
</evidence>
<accession>A0A371E887</accession>
<dbReference type="Pfam" id="PF05659">
    <property type="entry name" value="RPW8"/>
    <property type="match status" value="1"/>
</dbReference>
<dbReference type="InterPro" id="IPR027417">
    <property type="entry name" value="P-loop_NTPase"/>
</dbReference>
<dbReference type="GO" id="GO:0043531">
    <property type="term" value="F:ADP binding"/>
    <property type="evidence" value="ECO:0007669"/>
    <property type="project" value="InterPro"/>
</dbReference>
<dbReference type="STRING" id="157652.A0A371E887"/>
<gene>
    <name evidence="5" type="primary">DAR5</name>
    <name evidence="5" type="ORF">CR513_59452</name>
</gene>
<organism evidence="5 6">
    <name type="scientific">Mucuna pruriens</name>
    <name type="common">Velvet bean</name>
    <name type="synonym">Dolichos pruriens</name>
    <dbReference type="NCBI Taxonomy" id="157652"/>
    <lineage>
        <taxon>Eukaryota</taxon>
        <taxon>Viridiplantae</taxon>
        <taxon>Streptophyta</taxon>
        <taxon>Embryophyta</taxon>
        <taxon>Tracheophyta</taxon>
        <taxon>Spermatophyta</taxon>
        <taxon>Magnoliopsida</taxon>
        <taxon>eudicotyledons</taxon>
        <taxon>Gunneridae</taxon>
        <taxon>Pentapetalae</taxon>
        <taxon>rosids</taxon>
        <taxon>fabids</taxon>
        <taxon>Fabales</taxon>
        <taxon>Fabaceae</taxon>
        <taxon>Papilionoideae</taxon>
        <taxon>50 kb inversion clade</taxon>
        <taxon>NPAAA clade</taxon>
        <taxon>indigoferoid/millettioid clade</taxon>
        <taxon>Phaseoleae</taxon>
        <taxon>Mucuna</taxon>
    </lineage>
</organism>
<dbReference type="InterPro" id="IPR002182">
    <property type="entry name" value="NB-ARC"/>
</dbReference>
<dbReference type="EMBL" id="QJKJ01015615">
    <property type="protein sequence ID" value="RDX62238.1"/>
    <property type="molecule type" value="Genomic_DNA"/>
</dbReference>
<dbReference type="GO" id="GO:0006952">
    <property type="term" value="P:defense response"/>
    <property type="evidence" value="ECO:0007669"/>
    <property type="project" value="UniProtKB-KW"/>
</dbReference>
<name>A0A371E887_MUCPR</name>
<dbReference type="PANTHER" id="PTHR36766">
    <property type="entry name" value="PLANT BROAD-SPECTRUM MILDEW RESISTANCE PROTEIN RPW8"/>
    <property type="match status" value="1"/>
</dbReference>